<comment type="caution">
    <text evidence="2">The sequence shown here is derived from an EMBL/GenBank/DDBJ whole genome shotgun (WGS) entry which is preliminary data.</text>
</comment>
<dbReference type="EMBL" id="AYUF01000495">
    <property type="protein sequence ID" value="ETK00847.1"/>
    <property type="molecule type" value="Genomic_DNA"/>
</dbReference>
<gene>
    <name evidence="2" type="ORF">N425_12790</name>
</gene>
<dbReference type="Proteomes" id="UP000018837">
    <property type="component" value="Unassembled WGS sequence"/>
</dbReference>
<proteinExistence type="predicted"/>
<evidence type="ECO:0000313" key="2">
    <source>
        <dbReference type="EMBL" id="ETK00847.1"/>
    </source>
</evidence>
<protein>
    <submittedName>
        <fullName evidence="2">Uncharacterized protein</fullName>
    </submittedName>
</protein>
<feature type="region of interest" description="Disordered" evidence="1">
    <location>
        <begin position="1"/>
        <end position="31"/>
    </location>
</feature>
<name>W2C2Z0_9BACT</name>
<dbReference type="AlphaFoldDB" id="W2C2Z0"/>
<accession>W2C2Z0</accession>
<reference evidence="2 3" key="1">
    <citation type="submission" date="2013-11" db="EMBL/GenBank/DDBJ databases">
        <title>Single cell genomics of uncultured Tannerella BU063 (oral taxon 286).</title>
        <authorList>
            <person name="Beall C.J."/>
            <person name="Campbell A.G."/>
            <person name="Griffen A.L."/>
            <person name="Podar M."/>
            <person name="Leys E.J."/>
        </authorList>
    </citation>
    <scope>NUCLEOTIDE SEQUENCE [LARGE SCALE GENOMIC DNA]</scope>
    <source>
        <strain evidence="2">Cell 2</strain>
    </source>
</reference>
<feature type="compositionally biased region" description="Basic and acidic residues" evidence="1">
    <location>
        <begin position="13"/>
        <end position="31"/>
    </location>
</feature>
<evidence type="ECO:0000313" key="3">
    <source>
        <dbReference type="Proteomes" id="UP000018837"/>
    </source>
</evidence>
<evidence type="ECO:0000256" key="1">
    <source>
        <dbReference type="SAM" id="MobiDB-lite"/>
    </source>
</evidence>
<organism evidence="2 3">
    <name type="scientific">Tannerella sp. oral taxon BU063 isolate Cell 2</name>
    <dbReference type="NCBI Taxonomy" id="1411148"/>
    <lineage>
        <taxon>Bacteria</taxon>
        <taxon>Pseudomonadati</taxon>
        <taxon>Bacteroidota</taxon>
        <taxon>Bacteroidia</taxon>
        <taxon>Bacteroidales</taxon>
        <taxon>Tannerellaceae</taxon>
        <taxon>Tannerella</taxon>
    </lineage>
</organism>
<sequence length="31" mass="3557">MAMLWNGGVKQMKAHDRREQTACKAHDSAVW</sequence>